<organism evidence="3">
    <name type="scientific">Camponotus floridanus</name>
    <name type="common">Florida carpenter ant</name>
    <dbReference type="NCBI Taxonomy" id="104421"/>
    <lineage>
        <taxon>Eukaryota</taxon>
        <taxon>Metazoa</taxon>
        <taxon>Ecdysozoa</taxon>
        <taxon>Arthropoda</taxon>
        <taxon>Hexapoda</taxon>
        <taxon>Insecta</taxon>
        <taxon>Pterygota</taxon>
        <taxon>Neoptera</taxon>
        <taxon>Endopterygota</taxon>
        <taxon>Hymenoptera</taxon>
        <taxon>Apocrita</taxon>
        <taxon>Aculeata</taxon>
        <taxon>Formicoidea</taxon>
        <taxon>Formicidae</taxon>
        <taxon>Formicinae</taxon>
        <taxon>Camponotus</taxon>
    </lineage>
</organism>
<keyword evidence="3" id="KW-1185">Reference proteome</keyword>
<feature type="region of interest" description="Disordered" evidence="1">
    <location>
        <begin position="104"/>
        <end position="123"/>
    </location>
</feature>
<dbReference type="Proteomes" id="UP000000311">
    <property type="component" value="Unassembled WGS sequence"/>
</dbReference>
<dbReference type="AlphaFoldDB" id="E2AG45"/>
<gene>
    <name evidence="2" type="ORF">EAG_16217</name>
</gene>
<dbReference type="InParanoid" id="E2AG45"/>
<dbReference type="EMBL" id="GL439266">
    <property type="protein sequence ID" value="EFN67536.1"/>
    <property type="molecule type" value="Genomic_DNA"/>
</dbReference>
<evidence type="ECO:0000313" key="3">
    <source>
        <dbReference type="Proteomes" id="UP000000311"/>
    </source>
</evidence>
<name>E2AG45_CAMFO</name>
<protein>
    <submittedName>
        <fullName evidence="2">Uncharacterized protein</fullName>
    </submittedName>
</protein>
<evidence type="ECO:0000313" key="2">
    <source>
        <dbReference type="EMBL" id="EFN67536.1"/>
    </source>
</evidence>
<evidence type="ECO:0000256" key="1">
    <source>
        <dbReference type="SAM" id="MobiDB-lite"/>
    </source>
</evidence>
<reference evidence="2 3" key="1">
    <citation type="journal article" date="2010" name="Science">
        <title>Genomic comparison of the ants Camponotus floridanus and Harpegnathos saltator.</title>
        <authorList>
            <person name="Bonasio R."/>
            <person name="Zhang G."/>
            <person name="Ye C."/>
            <person name="Mutti N.S."/>
            <person name="Fang X."/>
            <person name="Qin N."/>
            <person name="Donahue G."/>
            <person name="Yang P."/>
            <person name="Li Q."/>
            <person name="Li C."/>
            <person name="Zhang P."/>
            <person name="Huang Z."/>
            <person name="Berger S.L."/>
            <person name="Reinberg D."/>
            <person name="Wang J."/>
            <person name="Liebig J."/>
        </authorList>
    </citation>
    <scope>NUCLEOTIDE SEQUENCE [LARGE SCALE GENOMIC DNA]</scope>
    <source>
        <strain evidence="3">C129</strain>
    </source>
</reference>
<proteinExistence type="predicted"/>
<accession>E2AG45</accession>
<sequence length="262" mass="28164">MRQLKGLIRMVKGGGLCLTAVQAEGKREAEAADRRRRRGERGTMERAQAVIINVALEEKVNLRRASRDSFRGTSAHSKKQQVTLKTAGIKILAVDREFCTPPLSQRSAGGHLSKSSPLSSNPFTTTDVLNPLKIKNKNVSVFAPKDITELSSCQDFDSYKELVEAVGDEKKGFLVSGRDSPRRRIRRRRGRYGGGGGSVGGGVGSVRREGVQEGAIVVAGLESTGRWVGGGSLAPTKESVGIRLPSEAGVRLRRRRGGGIGC</sequence>